<accession>A0A9W8AG14</accession>
<reference evidence="3" key="1">
    <citation type="submission" date="2022-07" db="EMBL/GenBank/DDBJ databases">
        <title>Phylogenomic reconstructions and comparative analyses of Kickxellomycotina fungi.</title>
        <authorList>
            <person name="Reynolds N.K."/>
            <person name="Stajich J.E."/>
            <person name="Barry K."/>
            <person name="Grigoriev I.V."/>
            <person name="Crous P."/>
            <person name="Smith M.E."/>
        </authorList>
    </citation>
    <scope>NUCLEOTIDE SEQUENCE</scope>
    <source>
        <strain evidence="3">RSA 861</strain>
    </source>
</reference>
<dbReference type="InterPro" id="IPR005036">
    <property type="entry name" value="CBM21_dom"/>
</dbReference>
<gene>
    <name evidence="3" type="ORF">IWQ60_001784</name>
</gene>
<feature type="compositionally biased region" description="Low complexity" evidence="1">
    <location>
        <begin position="38"/>
        <end position="58"/>
    </location>
</feature>
<keyword evidence="4" id="KW-1185">Reference proteome</keyword>
<dbReference type="InterPro" id="IPR038175">
    <property type="entry name" value="CBM21_dom_sf"/>
</dbReference>
<name>A0A9W8AG14_9FUNG</name>
<organism evidence="3 4">
    <name type="scientific">Tieghemiomyces parasiticus</name>
    <dbReference type="NCBI Taxonomy" id="78921"/>
    <lineage>
        <taxon>Eukaryota</taxon>
        <taxon>Fungi</taxon>
        <taxon>Fungi incertae sedis</taxon>
        <taxon>Zoopagomycota</taxon>
        <taxon>Kickxellomycotina</taxon>
        <taxon>Dimargaritomycetes</taxon>
        <taxon>Dimargaritales</taxon>
        <taxon>Dimargaritaceae</taxon>
        <taxon>Tieghemiomyces</taxon>
    </lineage>
</organism>
<dbReference type="GO" id="GO:0008157">
    <property type="term" value="F:protein phosphatase 1 binding"/>
    <property type="evidence" value="ECO:0007669"/>
    <property type="project" value="TreeGrafter"/>
</dbReference>
<dbReference type="AlphaFoldDB" id="A0A9W8AG14"/>
<dbReference type="EMBL" id="JANBPT010000061">
    <property type="protein sequence ID" value="KAJ1928735.1"/>
    <property type="molecule type" value="Genomic_DNA"/>
</dbReference>
<evidence type="ECO:0000313" key="4">
    <source>
        <dbReference type="Proteomes" id="UP001150569"/>
    </source>
</evidence>
<dbReference type="PANTHER" id="PTHR12307:SF36">
    <property type="entry name" value="GLYCOGEN-BINDING SUBUNIT 76A"/>
    <property type="match status" value="1"/>
</dbReference>
<feature type="region of interest" description="Disordered" evidence="1">
    <location>
        <begin position="37"/>
        <end position="58"/>
    </location>
</feature>
<protein>
    <recommendedName>
        <fullName evidence="2">CBM21 domain-containing protein</fullName>
    </recommendedName>
</protein>
<feature type="compositionally biased region" description="Low complexity" evidence="1">
    <location>
        <begin position="421"/>
        <end position="434"/>
    </location>
</feature>
<comment type="caution">
    <text evidence="3">The sequence shown here is derived from an EMBL/GenBank/DDBJ whole genome shotgun (WGS) entry which is preliminary data.</text>
</comment>
<evidence type="ECO:0000259" key="2">
    <source>
        <dbReference type="PROSITE" id="PS51159"/>
    </source>
</evidence>
<dbReference type="GO" id="GO:0000164">
    <property type="term" value="C:protein phosphatase type 1 complex"/>
    <property type="evidence" value="ECO:0007669"/>
    <property type="project" value="TreeGrafter"/>
</dbReference>
<dbReference type="PANTHER" id="PTHR12307">
    <property type="entry name" value="PROTEIN PHOSPHATASE 1 REGULATORY SUBUNIT"/>
    <property type="match status" value="1"/>
</dbReference>
<feature type="region of interest" description="Disordered" evidence="1">
    <location>
        <begin position="362"/>
        <end position="381"/>
    </location>
</feature>
<dbReference type="GO" id="GO:0005979">
    <property type="term" value="P:regulation of glycogen biosynthetic process"/>
    <property type="evidence" value="ECO:0007669"/>
    <property type="project" value="TreeGrafter"/>
</dbReference>
<dbReference type="Pfam" id="PF03370">
    <property type="entry name" value="CBM_21"/>
    <property type="match status" value="1"/>
</dbReference>
<dbReference type="Proteomes" id="UP001150569">
    <property type="component" value="Unassembled WGS sequence"/>
</dbReference>
<dbReference type="OrthoDB" id="1881at2759"/>
<dbReference type="InterPro" id="IPR050782">
    <property type="entry name" value="PP1_regulatory_subunit_3"/>
</dbReference>
<evidence type="ECO:0000256" key="1">
    <source>
        <dbReference type="SAM" id="MobiDB-lite"/>
    </source>
</evidence>
<dbReference type="GO" id="GO:2001069">
    <property type="term" value="F:glycogen binding"/>
    <property type="evidence" value="ECO:0007669"/>
    <property type="project" value="TreeGrafter"/>
</dbReference>
<feature type="domain" description="CBM21" evidence="2">
    <location>
        <begin position="238"/>
        <end position="350"/>
    </location>
</feature>
<dbReference type="PROSITE" id="PS51159">
    <property type="entry name" value="CBM21"/>
    <property type="match status" value="1"/>
</dbReference>
<feature type="region of interest" description="Disordered" evidence="1">
    <location>
        <begin position="394"/>
        <end position="444"/>
    </location>
</feature>
<sequence>MSLQAATAPTSPCFPPEGAGLFSPVKSARAHRRVSLVAGAKRSPAGSPASSAPTSPHTLTAPSYSVPWGKVSTSPPTISALTAAGCFGSTFVSDTGAPSVTSYSGRTRHTSLLASSPRPNLSIQLPSPQAFVSTAARLHQPNGPTATPLKSALRLAVRDGTRSSPVTPNKSVRFPTNLERVKLFLKLETPDTVSHTAEYFPGDDADNVSDTDEEEDDTAPTTCTEMVVTLVNFPPPTVNLFHSRPVRLENVALASDKSKLLGSVQVQNLAYQKSLVVRYTTDLWQTYTEVGAVYSETLPSAHPAVDRFTFTLPLVTAPAATRRSLFFCLRYTVAGQEYWDNNAGHNYHVRYGTAHPGALTKAAPAPYVRRRSSSDPTHLQTDYFFNPAELGDYPRQLPSGPADAGVEADGEDEDHRPLSPPLAAAPRRTSSPALGTSPDGGFLRMNSTRLANRYDFGASLSAALRPDQSAPAAVAAPFSPLSASATRSNAQKYMDLAIQPMASASGLLSTSPSIVPAPLDLPFSALAVTHDGSASDLYHEALSSSDDDTTFSSSSYHASSAVPIGIPHLADRRRAASQPPPQRSHFDGFYHHSSHSDSYLAAGGGVMTKSPSGYNLFSVSPTFASASPTPATCIRT</sequence>
<dbReference type="Gene3D" id="2.60.40.2440">
    <property type="entry name" value="Carbohydrate binding type-21 domain"/>
    <property type="match status" value="1"/>
</dbReference>
<evidence type="ECO:0000313" key="3">
    <source>
        <dbReference type="EMBL" id="KAJ1928735.1"/>
    </source>
</evidence>
<proteinExistence type="predicted"/>